<evidence type="ECO:0000259" key="2">
    <source>
        <dbReference type="Pfam" id="PF13439"/>
    </source>
</evidence>
<dbReference type="InterPro" id="IPR001296">
    <property type="entry name" value="Glyco_trans_1"/>
</dbReference>
<evidence type="ECO:0000313" key="4">
    <source>
        <dbReference type="Proteomes" id="UP000617402"/>
    </source>
</evidence>
<dbReference type="SUPFAM" id="SSF53756">
    <property type="entry name" value="UDP-Glycosyltransferase/glycogen phosphorylase"/>
    <property type="match status" value="1"/>
</dbReference>
<dbReference type="Pfam" id="PF00534">
    <property type="entry name" value="Glycos_transf_1"/>
    <property type="match status" value="1"/>
</dbReference>
<dbReference type="EMBL" id="JACVHF010000019">
    <property type="protein sequence ID" value="MBC9785834.1"/>
    <property type="molecule type" value="Genomic_DNA"/>
</dbReference>
<reference evidence="3 4" key="1">
    <citation type="submission" date="2020-07" db="EMBL/GenBank/DDBJ databases">
        <title>Draft whole-genome sequence of Heliobacterium chlorum DSM 3682, type strain.</title>
        <authorList>
            <person name="Kyndt J.A."/>
            <person name="Meyer T.E."/>
            <person name="Imhoff J.F."/>
        </authorList>
    </citation>
    <scope>NUCLEOTIDE SEQUENCE [LARGE SCALE GENOMIC DNA]</scope>
    <source>
        <strain evidence="3 4">DSM 3682</strain>
    </source>
</reference>
<dbReference type="CDD" id="cd03812">
    <property type="entry name" value="GT4_CapH-like"/>
    <property type="match status" value="1"/>
</dbReference>
<proteinExistence type="predicted"/>
<dbReference type="Gene3D" id="3.40.50.2000">
    <property type="entry name" value="Glycogen Phosphorylase B"/>
    <property type="match status" value="2"/>
</dbReference>
<comment type="caution">
    <text evidence="3">The sequence shown here is derived from an EMBL/GenBank/DDBJ whole genome shotgun (WGS) entry which is preliminary data.</text>
</comment>
<organism evidence="3 4">
    <name type="scientific">Heliobacterium chlorum</name>
    <dbReference type="NCBI Taxonomy" id="2698"/>
    <lineage>
        <taxon>Bacteria</taxon>
        <taxon>Bacillati</taxon>
        <taxon>Bacillota</taxon>
        <taxon>Clostridia</taxon>
        <taxon>Eubacteriales</taxon>
        <taxon>Heliobacteriaceae</taxon>
        <taxon>Heliobacterium</taxon>
    </lineage>
</organism>
<accession>A0ABR7T4Y0</accession>
<dbReference type="RefSeq" id="WP_188041266.1">
    <property type="nucleotide sequence ID" value="NZ_JACVHF010000019.1"/>
</dbReference>
<keyword evidence="4" id="KW-1185">Reference proteome</keyword>
<evidence type="ECO:0000259" key="1">
    <source>
        <dbReference type="Pfam" id="PF00534"/>
    </source>
</evidence>
<dbReference type="Pfam" id="PF13439">
    <property type="entry name" value="Glyco_transf_4"/>
    <property type="match status" value="1"/>
</dbReference>
<dbReference type="Proteomes" id="UP000617402">
    <property type="component" value="Unassembled WGS sequence"/>
</dbReference>
<evidence type="ECO:0000313" key="3">
    <source>
        <dbReference type="EMBL" id="MBC9785834.1"/>
    </source>
</evidence>
<feature type="domain" description="Glycosyl transferase family 1" evidence="1">
    <location>
        <begin position="183"/>
        <end position="337"/>
    </location>
</feature>
<dbReference type="PANTHER" id="PTHR45947">
    <property type="entry name" value="SULFOQUINOVOSYL TRANSFERASE SQD2"/>
    <property type="match status" value="1"/>
</dbReference>
<sequence>MSPIRVLQVLASLNRGGAETMIMNVYRQINRRQIQFDFIVNENKDPYDYEKEVRELGGRIYPAPRFTITNYLPYKRYWEQLLMTHPEWRIIHGHHTSPALIYLNAAKSMNRVTIAHSHTAGGEKSLKSMMKVILRYPLRYIADHLLACSTSAAKWMFGKRGDSAQIIKNAIDINKFIFNEIVRNEKRREFQIEEHFVIGHVGRFQIPKNHQFLIRIFKIITERKKDVRLMLVGDGELRPAIEHKVNELGLADKVIFTGSRSDIPELLQAMDLFVFPSRFEGLGLAVVEAQAAGLPCIVANTIPTEAYVTDQIEEVAIDASADIWAESIIRHCKGNERKSSTEQIKASGFAIEETVNQLTNFYMEQYKLFNS</sequence>
<dbReference type="InterPro" id="IPR050194">
    <property type="entry name" value="Glycosyltransferase_grp1"/>
</dbReference>
<dbReference type="PANTHER" id="PTHR45947:SF3">
    <property type="entry name" value="SULFOQUINOVOSYL TRANSFERASE SQD2"/>
    <property type="match status" value="1"/>
</dbReference>
<gene>
    <name evidence="3" type="ORF">H1S01_15215</name>
</gene>
<dbReference type="InterPro" id="IPR028098">
    <property type="entry name" value="Glyco_trans_4-like_N"/>
</dbReference>
<protein>
    <submittedName>
        <fullName evidence="3">Glycosyltransferase family 1 protein</fullName>
    </submittedName>
</protein>
<feature type="domain" description="Glycosyltransferase subfamily 4-like N-terminal" evidence="2">
    <location>
        <begin position="16"/>
        <end position="174"/>
    </location>
</feature>
<name>A0ABR7T4Y0_HELCL</name>